<keyword evidence="1" id="KW-1133">Transmembrane helix</keyword>
<dbReference type="AlphaFoldDB" id="A0A6G4UY70"/>
<dbReference type="Proteomes" id="UP000472335">
    <property type="component" value="Unassembled WGS sequence"/>
</dbReference>
<dbReference type="EMBL" id="JAAKZY010000006">
    <property type="protein sequence ID" value="NGO06722.1"/>
    <property type="molecule type" value="Genomic_DNA"/>
</dbReference>
<feature type="transmembrane region" description="Helical" evidence="1">
    <location>
        <begin position="32"/>
        <end position="53"/>
    </location>
</feature>
<evidence type="ECO:0000313" key="2">
    <source>
        <dbReference type="EMBL" id="NGO06722.1"/>
    </source>
</evidence>
<keyword evidence="1" id="KW-0812">Transmembrane</keyword>
<gene>
    <name evidence="2" type="ORF">G5C60_03320</name>
</gene>
<keyword evidence="1" id="KW-0472">Membrane</keyword>
<protein>
    <submittedName>
        <fullName evidence="2">Uncharacterized protein</fullName>
    </submittedName>
</protein>
<organism evidence="2 3">
    <name type="scientific">Streptomyces scabichelini</name>
    <dbReference type="NCBI Taxonomy" id="2711217"/>
    <lineage>
        <taxon>Bacteria</taxon>
        <taxon>Bacillati</taxon>
        <taxon>Actinomycetota</taxon>
        <taxon>Actinomycetes</taxon>
        <taxon>Kitasatosporales</taxon>
        <taxon>Streptomycetaceae</taxon>
        <taxon>Streptomyces</taxon>
    </lineage>
</organism>
<dbReference type="RefSeq" id="WP_165254640.1">
    <property type="nucleotide sequence ID" value="NZ_JAAKZY010000006.1"/>
</dbReference>
<comment type="caution">
    <text evidence="2">The sequence shown here is derived from an EMBL/GenBank/DDBJ whole genome shotgun (WGS) entry which is preliminary data.</text>
</comment>
<evidence type="ECO:0000256" key="1">
    <source>
        <dbReference type="SAM" id="Phobius"/>
    </source>
</evidence>
<proteinExistence type="predicted"/>
<accession>A0A6G4UY70</accession>
<name>A0A6G4UY70_9ACTN</name>
<keyword evidence="3" id="KW-1185">Reference proteome</keyword>
<reference evidence="2 3" key="1">
    <citation type="submission" date="2020-02" db="EMBL/GenBank/DDBJ databases">
        <title>Whole-genome analyses of novel actinobacteria.</title>
        <authorList>
            <person name="Sahin N."/>
            <person name="Gencbay T."/>
        </authorList>
    </citation>
    <scope>NUCLEOTIDE SEQUENCE [LARGE SCALE GENOMIC DNA]</scope>
    <source>
        <strain evidence="2 3">HC44</strain>
    </source>
</reference>
<sequence>MPLPLPLQPPTAFLASDNPADDDGFLADISTISLGLAAVVFLVAVVLLVWLPWKDRRDQRERSSTGDDGP</sequence>
<evidence type="ECO:0000313" key="3">
    <source>
        <dbReference type="Proteomes" id="UP000472335"/>
    </source>
</evidence>